<reference evidence="2 3" key="1">
    <citation type="journal article" date="2018" name="PLoS Genet.">
        <title>Population sequencing reveals clonal diversity and ancestral inbreeding in the grapevine cultivar Chardonnay.</title>
        <authorList>
            <person name="Roach M.J."/>
            <person name="Johnson D.L."/>
            <person name="Bohlmann J."/>
            <person name="van Vuuren H.J."/>
            <person name="Jones S.J."/>
            <person name="Pretorius I.S."/>
            <person name="Schmidt S.A."/>
            <person name="Borneman A.R."/>
        </authorList>
    </citation>
    <scope>NUCLEOTIDE SEQUENCE [LARGE SCALE GENOMIC DNA]</scope>
    <source>
        <strain evidence="3">cv. Chardonnay</strain>
        <tissue evidence="2">Leaf</tissue>
    </source>
</reference>
<comment type="caution">
    <text evidence="2">The sequence shown here is derived from an EMBL/GenBank/DDBJ whole genome shotgun (WGS) entry which is preliminary data.</text>
</comment>
<dbReference type="AlphaFoldDB" id="A0A438FN91"/>
<dbReference type="CDD" id="cd10567">
    <property type="entry name" value="SWIB-MDM2_like"/>
    <property type="match status" value="1"/>
</dbReference>
<dbReference type="InterPro" id="IPR003121">
    <property type="entry name" value="SWIB_MDM2_domain"/>
</dbReference>
<name>A0A438FN91_VITVI</name>
<accession>A0A438FN91</accession>
<protein>
    <recommendedName>
        <fullName evidence="1">SWIB domain-containing protein</fullName>
    </recommendedName>
</protein>
<proteinExistence type="predicted"/>
<dbReference type="SMART" id="SM00151">
    <property type="entry name" value="SWIB"/>
    <property type="match status" value="1"/>
</dbReference>
<evidence type="ECO:0000313" key="2">
    <source>
        <dbReference type="EMBL" id="RVW61423.1"/>
    </source>
</evidence>
<dbReference type="InterPro" id="IPR019835">
    <property type="entry name" value="SWIB_domain"/>
</dbReference>
<gene>
    <name evidence="2" type="ORF">CK203_031988</name>
</gene>
<organism evidence="2 3">
    <name type="scientific">Vitis vinifera</name>
    <name type="common">Grape</name>
    <dbReference type="NCBI Taxonomy" id="29760"/>
    <lineage>
        <taxon>Eukaryota</taxon>
        <taxon>Viridiplantae</taxon>
        <taxon>Streptophyta</taxon>
        <taxon>Embryophyta</taxon>
        <taxon>Tracheophyta</taxon>
        <taxon>Spermatophyta</taxon>
        <taxon>Magnoliopsida</taxon>
        <taxon>eudicotyledons</taxon>
        <taxon>Gunneridae</taxon>
        <taxon>Pentapetalae</taxon>
        <taxon>rosids</taxon>
        <taxon>Vitales</taxon>
        <taxon>Vitaceae</taxon>
        <taxon>Viteae</taxon>
        <taxon>Vitis</taxon>
    </lineage>
</organism>
<evidence type="ECO:0000259" key="1">
    <source>
        <dbReference type="SMART" id="SM00151"/>
    </source>
</evidence>
<dbReference type="SUPFAM" id="SSF47592">
    <property type="entry name" value="SWIB/MDM2 domain"/>
    <property type="match status" value="2"/>
</dbReference>
<evidence type="ECO:0000313" key="3">
    <source>
        <dbReference type="Proteomes" id="UP000288805"/>
    </source>
</evidence>
<dbReference type="Pfam" id="PF02201">
    <property type="entry name" value="SWIB"/>
    <property type="match status" value="2"/>
</dbReference>
<dbReference type="InterPro" id="IPR036885">
    <property type="entry name" value="SWIB_MDM2_dom_sf"/>
</dbReference>
<dbReference type="PANTHER" id="PTHR13844">
    <property type="entry name" value="SWI/SNF-RELATED MATRIX-ASSOCIATED ACTIN-DEPENDENT REGULATOR OF CHROMATIN SUBFAMILY D"/>
    <property type="match status" value="1"/>
</dbReference>
<dbReference type="Proteomes" id="UP000288805">
    <property type="component" value="Unassembled WGS sequence"/>
</dbReference>
<dbReference type="Gene3D" id="1.10.245.10">
    <property type="entry name" value="SWIB/MDM2 domain"/>
    <property type="match status" value="2"/>
</dbReference>
<dbReference type="EMBL" id="QGNW01000841">
    <property type="protein sequence ID" value="RVW61423.1"/>
    <property type="molecule type" value="Genomic_DNA"/>
</dbReference>
<sequence length="223" mass="24835">MAMSLGVISTFFSGETASFSKSALSLTSLRHLPPPSPHTNLRLVRTVTSAAASKPPAAATGKREPRGIMKPRRISPEMQDFLGVPEIPRTQALKQIWAYIKQHNLQIGFCVACGLESVRQCGLNVGFDITGTDLLLSRYWKALLFMVGIGFVLWRPWYVVLITSIDEFDAIQFICICNWIEQGKDPENKKIIVCDEKLKSIFAGKDRVGFLEIAGLINPHFLK</sequence>
<feature type="domain" description="SWIB" evidence="1">
    <location>
        <begin position="68"/>
        <end position="134"/>
    </location>
</feature>